<sequence>MAITYLKQVETRPAVEGNDIRGVVAQMLAKIEEGGEMAVRDYARDLDGWTGDIAVSAA</sequence>
<organism evidence="1">
    <name type="scientific">marine sediment metagenome</name>
    <dbReference type="NCBI Taxonomy" id="412755"/>
    <lineage>
        <taxon>unclassified sequences</taxon>
        <taxon>metagenomes</taxon>
        <taxon>ecological metagenomes</taxon>
    </lineage>
</organism>
<evidence type="ECO:0008006" key="2">
    <source>
        <dbReference type="Google" id="ProtNLM"/>
    </source>
</evidence>
<accession>A0A0F9CMP8</accession>
<evidence type="ECO:0000313" key="1">
    <source>
        <dbReference type="EMBL" id="KKL50628.1"/>
    </source>
</evidence>
<proteinExistence type="predicted"/>
<reference evidence="1" key="1">
    <citation type="journal article" date="2015" name="Nature">
        <title>Complex archaea that bridge the gap between prokaryotes and eukaryotes.</title>
        <authorList>
            <person name="Spang A."/>
            <person name="Saw J.H."/>
            <person name="Jorgensen S.L."/>
            <person name="Zaremba-Niedzwiedzka K."/>
            <person name="Martijn J."/>
            <person name="Lind A.E."/>
            <person name="van Eijk R."/>
            <person name="Schleper C."/>
            <person name="Guy L."/>
            <person name="Ettema T.J."/>
        </authorList>
    </citation>
    <scope>NUCLEOTIDE SEQUENCE</scope>
</reference>
<dbReference type="EMBL" id="LAZR01032531">
    <property type="protein sequence ID" value="KKL50628.1"/>
    <property type="molecule type" value="Genomic_DNA"/>
</dbReference>
<dbReference type="AlphaFoldDB" id="A0A0F9CMP8"/>
<feature type="non-terminal residue" evidence="1">
    <location>
        <position position="58"/>
    </location>
</feature>
<protein>
    <recommendedName>
        <fullName evidence="2">Histidinol dehydrogenase</fullName>
    </recommendedName>
</protein>
<gene>
    <name evidence="1" type="ORF">LCGC14_2303560</name>
</gene>
<comment type="caution">
    <text evidence="1">The sequence shown here is derived from an EMBL/GenBank/DDBJ whole genome shotgun (WGS) entry which is preliminary data.</text>
</comment>
<name>A0A0F9CMP8_9ZZZZ</name>